<dbReference type="STRING" id="99883.ENSTNIP00000021676"/>
<feature type="compositionally biased region" description="Low complexity" evidence="1">
    <location>
        <begin position="66"/>
        <end position="77"/>
    </location>
</feature>
<dbReference type="CDD" id="cd22896">
    <property type="entry name" value="periphilin-like"/>
    <property type="match status" value="1"/>
</dbReference>
<feature type="region of interest" description="Disordered" evidence="1">
    <location>
        <begin position="1"/>
        <end position="92"/>
    </location>
</feature>
<dbReference type="OMA" id="HSEEYRG"/>
<feature type="compositionally biased region" description="Basic and acidic residues" evidence="1">
    <location>
        <begin position="1"/>
        <end position="39"/>
    </location>
</feature>
<dbReference type="PANTHER" id="PTHR15836:SF4">
    <property type="entry name" value="PERIPHILIN-1"/>
    <property type="match status" value="1"/>
</dbReference>
<dbReference type="AlphaFoldDB" id="H3DMC8"/>
<dbReference type="Proteomes" id="UP000007303">
    <property type="component" value="Unassembled WGS sequence"/>
</dbReference>
<reference evidence="3" key="3">
    <citation type="submission" date="2025-09" db="UniProtKB">
        <authorList>
            <consortium name="Ensembl"/>
        </authorList>
    </citation>
    <scope>IDENTIFICATION</scope>
</reference>
<dbReference type="GeneTree" id="ENSGT00390000016228"/>
<proteinExistence type="predicted"/>
<dbReference type="InterPro" id="IPR028851">
    <property type="entry name" value="Pphln1"/>
</dbReference>
<dbReference type="InParanoid" id="H3DMC8"/>
<evidence type="ECO:0000256" key="1">
    <source>
        <dbReference type="SAM" id="MobiDB-lite"/>
    </source>
</evidence>
<sequence>FPGERRTGPPSRREDYPYRGPREDSHTGRPIEFGEDRDHYRRKAAPFPPIRERSPVRREVARSPHSRSGSSVSSRGYSPDRAKGLPFPSQQVRRCKDATRSCAKEQEKGVGCLMDIPEAKASTSGHFCVAARSLKKNTRPVKRELPTQRNFKQGTESSQLLATGSVTRRNSLSAGRIYYLFISPTGGLAAEEAKTQRSSSSENFLERRARAIAAKAQEIEKVYRQDCETFGMVVKMLVAKDPNLEKQLQVPLRENLGEIRERCLEDLKHFINELDEAIRQPEPS</sequence>
<dbReference type="GO" id="GO:0045814">
    <property type="term" value="P:negative regulation of gene expression, epigenetic"/>
    <property type="evidence" value="ECO:0007669"/>
    <property type="project" value="TreeGrafter"/>
</dbReference>
<reference evidence="3" key="2">
    <citation type="submission" date="2025-08" db="UniProtKB">
        <authorList>
            <consortium name="Ensembl"/>
        </authorList>
    </citation>
    <scope>IDENTIFICATION</scope>
</reference>
<dbReference type="GO" id="GO:0005654">
    <property type="term" value="C:nucleoplasm"/>
    <property type="evidence" value="ECO:0007669"/>
    <property type="project" value="TreeGrafter"/>
</dbReference>
<feature type="domain" description="Periphilin-1 C-terminal" evidence="2">
    <location>
        <begin position="196"/>
        <end position="276"/>
    </location>
</feature>
<dbReference type="GO" id="GO:0045892">
    <property type="term" value="P:negative regulation of DNA-templated transcription"/>
    <property type="evidence" value="ECO:0007669"/>
    <property type="project" value="InterPro"/>
</dbReference>
<evidence type="ECO:0000313" key="4">
    <source>
        <dbReference type="Proteomes" id="UP000007303"/>
    </source>
</evidence>
<evidence type="ECO:0000259" key="2">
    <source>
        <dbReference type="Pfam" id="PF25234"/>
    </source>
</evidence>
<dbReference type="Pfam" id="PF25234">
    <property type="entry name" value="Periphilin_C"/>
    <property type="match status" value="1"/>
</dbReference>
<keyword evidence="4" id="KW-1185">Reference proteome</keyword>
<dbReference type="PANTHER" id="PTHR15836">
    <property type="entry name" value="PERIPHILIN 1"/>
    <property type="match status" value="1"/>
</dbReference>
<dbReference type="Ensembl" id="ENSTNIT00000021911.1">
    <property type="protein sequence ID" value="ENSTNIP00000021676.1"/>
    <property type="gene ID" value="ENSTNIG00000018502.1"/>
</dbReference>
<dbReference type="HOGENOM" id="CLU_068481_0_0_1"/>
<feature type="compositionally biased region" description="Basic and acidic residues" evidence="1">
    <location>
        <begin position="50"/>
        <end position="62"/>
    </location>
</feature>
<reference evidence="4" key="1">
    <citation type="journal article" date="2004" name="Nature">
        <title>Genome duplication in the teleost fish Tetraodon nigroviridis reveals the early vertebrate proto-karyotype.</title>
        <authorList>
            <person name="Jaillon O."/>
            <person name="Aury J.-M."/>
            <person name="Brunet F."/>
            <person name="Petit J.-L."/>
            <person name="Stange-Thomann N."/>
            <person name="Mauceli E."/>
            <person name="Bouneau L."/>
            <person name="Fischer C."/>
            <person name="Ozouf-Costaz C."/>
            <person name="Bernot A."/>
            <person name="Nicaud S."/>
            <person name="Jaffe D."/>
            <person name="Fisher S."/>
            <person name="Lutfalla G."/>
            <person name="Dossat C."/>
            <person name="Segurens B."/>
            <person name="Dasilva C."/>
            <person name="Salanoubat M."/>
            <person name="Levy M."/>
            <person name="Boudet N."/>
            <person name="Castellano S."/>
            <person name="Anthouard V."/>
            <person name="Jubin C."/>
            <person name="Castelli V."/>
            <person name="Katinka M."/>
            <person name="Vacherie B."/>
            <person name="Biemont C."/>
            <person name="Skalli Z."/>
            <person name="Cattolico L."/>
            <person name="Poulain J."/>
            <person name="De Berardinis V."/>
            <person name="Cruaud C."/>
            <person name="Duprat S."/>
            <person name="Brottier P."/>
            <person name="Coutanceau J.-P."/>
            <person name="Gouzy J."/>
            <person name="Parra G."/>
            <person name="Lardier G."/>
            <person name="Chapple C."/>
            <person name="McKernan K.J."/>
            <person name="McEwan P."/>
            <person name="Bosak S."/>
            <person name="Kellis M."/>
            <person name="Volff J.-N."/>
            <person name="Guigo R."/>
            <person name="Zody M.C."/>
            <person name="Mesirov J."/>
            <person name="Lindblad-Toh K."/>
            <person name="Birren B."/>
            <person name="Nusbaum C."/>
            <person name="Kahn D."/>
            <person name="Robinson-Rechavi M."/>
            <person name="Laudet V."/>
            <person name="Schachter V."/>
            <person name="Quetier F."/>
            <person name="Saurin W."/>
            <person name="Scarpelli C."/>
            <person name="Wincker P."/>
            <person name="Lander E.S."/>
            <person name="Weissenbach J."/>
            <person name="Roest Crollius H."/>
        </authorList>
    </citation>
    <scope>NUCLEOTIDE SEQUENCE [LARGE SCALE GENOMIC DNA]</scope>
</reference>
<dbReference type="InterPro" id="IPR057603">
    <property type="entry name" value="Periphilin-1_C"/>
</dbReference>
<evidence type="ECO:0000313" key="3">
    <source>
        <dbReference type="Ensembl" id="ENSTNIP00000021676.1"/>
    </source>
</evidence>
<protein>
    <submittedName>
        <fullName evidence="3">Periphilin 1</fullName>
    </submittedName>
</protein>
<name>H3DMC8_TETNG</name>
<dbReference type="GO" id="GO:0097355">
    <property type="term" value="P:protein localization to heterochromatin"/>
    <property type="evidence" value="ECO:0007669"/>
    <property type="project" value="TreeGrafter"/>
</dbReference>
<accession>H3DMC8</accession>
<organism evidence="3 4">
    <name type="scientific">Tetraodon nigroviridis</name>
    <name type="common">Spotted green pufferfish</name>
    <name type="synonym">Chelonodon nigroviridis</name>
    <dbReference type="NCBI Taxonomy" id="99883"/>
    <lineage>
        <taxon>Eukaryota</taxon>
        <taxon>Metazoa</taxon>
        <taxon>Chordata</taxon>
        <taxon>Craniata</taxon>
        <taxon>Vertebrata</taxon>
        <taxon>Euteleostomi</taxon>
        <taxon>Actinopterygii</taxon>
        <taxon>Neopterygii</taxon>
        <taxon>Teleostei</taxon>
        <taxon>Neoteleostei</taxon>
        <taxon>Acanthomorphata</taxon>
        <taxon>Eupercaria</taxon>
        <taxon>Tetraodontiformes</taxon>
        <taxon>Tetradontoidea</taxon>
        <taxon>Tetraodontidae</taxon>
        <taxon>Tetraodon</taxon>
    </lineage>
</organism>